<comment type="caution">
    <text evidence="1">The sequence shown here is derived from an EMBL/GenBank/DDBJ whole genome shotgun (WGS) entry which is preliminary data.</text>
</comment>
<evidence type="ECO:0000313" key="2">
    <source>
        <dbReference type="Proteomes" id="UP000249248"/>
    </source>
</evidence>
<dbReference type="EMBL" id="QKSB01000004">
    <property type="protein sequence ID" value="PZE17359.1"/>
    <property type="molecule type" value="Genomic_DNA"/>
</dbReference>
<accession>A0A2W1MYT4</accession>
<protein>
    <recommendedName>
        <fullName evidence="3">Type IX secretion system membrane protein PorP/SprF</fullName>
    </recommendedName>
</protein>
<sequence length="333" mass="38737">MRFILLLLTFSFITVGFGQDLHLSQFYTNKMNLNPAFSGRYDGTYQFSGNYRNQWREAGTPLNTIFFSFDKHFFIHADELNVGILFNDDQFAGYNQRTNKFLLNASYTKRLGLNKLSAGIQMGVVLSSTDFSNQTFPNQWVYLNGEFDQNVQNGETNLSANQAYFDANMGLVWSRKFNNITPTVGFSVYHINKPKDTYNETYIERLRMRKVFFTEVDWRIKNNLSIEPKFLYMWTTNAQDLIVGTNLKKHLNSKIIHHIYAGVMMRTGFSRNIDAIFPTIGFNIDKFDVGFSYDINVSQLSQYNNSKSSLEWSVVYTFPMFNPKKLAIPCDRY</sequence>
<proteinExistence type="predicted"/>
<dbReference type="Proteomes" id="UP000249248">
    <property type="component" value="Unassembled WGS sequence"/>
</dbReference>
<evidence type="ECO:0008006" key="3">
    <source>
        <dbReference type="Google" id="ProtNLM"/>
    </source>
</evidence>
<reference evidence="1 2" key="1">
    <citation type="submission" date="2018-06" db="EMBL/GenBank/DDBJ databases">
        <title>The draft genome sequence of Crocinitomix sp. SM1701.</title>
        <authorList>
            <person name="Zhang X."/>
        </authorList>
    </citation>
    <scope>NUCLEOTIDE SEQUENCE [LARGE SCALE GENOMIC DNA]</scope>
    <source>
        <strain evidence="1 2">SM1701</strain>
    </source>
</reference>
<dbReference type="OrthoDB" id="1114455at2"/>
<dbReference type="NCBIfam" id="TIGR03519">
    <property type="entry name" value="T9SS_PorP_fam"/>
    <property type="match status" value="1"/>
</dbReference>
<dbReference type="RefSeq" id="WP_111062884.1">
    <property type="nucleotide sequence ID" value="NZ_JBHUCU010000016.1"/>
</dbReference>
<evidence type="ECO:0000313" key="1">
    <source>
        <dbReference type="EMBL" id="PZE17359.1"/>
    </source>
</evidence>
<dbReference type="AlphaFoldDB" id="A0A2W1MYT4"/>
<gene>
    <name evidence="1" type="ORF">DNU06_08800</name>
</gene>
<organism evidence="1 2">
    <name type="scientific">Putridiphycobacter roseus</name>
    <dbReference type="NCBI Taxonomy" id="2219161"/>
    <lineage>
        <taxon>Bacteria</taxon>
        <taxon>Pseudomonadati</taxon>
        <taxon>Bacteroidota</taxon>
        <taxon>Flavobacteriia</taxon>
        <taxon>Flavobacteriales</taxon>
        <taxon>Crocinitomicaceae</taxon>
        <taxon>Putridiphycobacter</taxon>
    </lineage>
</organism>
<dbReference type="InterPro" id="IPR019861">
    <property type="entry name" value="PorP/SprF_Bacteroidetes"/>
</dbReference>
<keyword evidence="2" id="KW-1185">Reference proteome</keyword>
<name>A0A2W1MYT4_9FLAO</name>
<dbReference type="Pfam" id="PF11751">
    <property type="entry name" value="PorP_SprF"/>
    <property type="match status" value="1"/>
</dbReference>